<evidence type="ECO:0000313" key="2">
    <source>
        <dbReference type="EMBL" id="KYK61491.1"/>
    </source>
</evidence>
<organism evidence="2 3">
    <name type="scientific">Drechmeria coniospora</name>
    <name type="common">Nematophagous fungus</name>
    <name type="synonym">Meria coniospora</name>
    <dbReference type="NCBI Taxonomy" id="98403"/>
    <lineage>
        <taxon>Eukaryota</taxon>
        <taxon>Fungi</taxon>
        <taxon>Dikarya</taxon>
        <taxon>Ascomycota</taxon>
        <taxon>Pezizomycotina</taxon>
        <taxon>Sordariomycetes</taxon>
        <taxon>Hypocreomycetidae</taxon>
        <taxon>Hypocreales</taxon>
        <taxon>Ophiocordycipitaceae</taxon>
        <taxon>Drechmeria</taxon>
    </lineage>
</organism>
<name>A0A151GWP5_DRECN</name>
<protein>
    <submittedName>
        <fullName evidence="2">Uncharacterized protein</fullName>
    </submittedName>
</protein>
<sequence>MPPALGRTRVGHHFTGVGVAAARVQVGVEIMSMPVVLTLSRAACLPYGHGQVSRRKGTWDTTATEKDLEGDSGNHLRGPGPVDRRGGEKQARLLVCVGRIRRRCAAE</sequence>
<comment type="caution">
    <text evidence="2">The sequence shown here is derived from an EMBL/GenBank/DDBJ whole genome shotgun (WGS) entry which is preliminary data.</text>
</comment>
<feature type="compositionally biased region" description="Basic and acidic residues" evidence="1">
    <location>
        <begin position="63"/>
        <end position="74"/>
    </location>
</feature>
<keyword evidence="3" id="KW-1185">Reference proteome</keyword>
<dbReference type="RefSeq" id="XP_040660843.1">
    <property type="nucleotide sequence ID" value="XM_040799960.1"/>
</dbReference>
<dbReference type="InParanoid" id="A0A151GWP5"/>
<dbReference type="EMBL" id="LAYC01000001">
    <property type="protein sequence ID" value="KYK61491.1"/>
    <property type="molecule type" value="Genomic_DNA"/>
</dbReference>
<dbReference type="GeneID" id="63715276"/>
<feature type="region of interest" description="Disordered" evidence="1">
    <location>
        <begin position="50"/>
        <end position="88"/>
    </location>
</feature>
<reference evidence="2 3" key="1">
    <citation type="journal article" date="2016" name="Sci. Rep.">
        <title>Insights into Adaptations to a Near-Obligate Nematode Endoparasitic Lifestyle from the Finished Genome of Drechmeria coniospora.</title>
        <authorList>
            <person name="Zhang L."/>
            <person name="Zhou Z."/>
            <person name="Guo Q."/>
            <person name="Fokkens L."/>
            <person name="Miskei M."/>
            <person name="Pocsi I."/>
            <person name="Zhang W."/>
            <person name="Chen M."/>
            <person name="Wang L."/>
            <person name="Sun Y."/>
            <person name="Donzelli B.G."/>
            <person name="Gibson D.M."/>
            <person name="Nelson D.R."/>
            <person name="Luo J.G."/>
            <person name="Rep M."/>
            <person name="Liu H."/>
            <person name="Yang S."/>
            <person name="Wang J."/>
            <person name="Krasnoff S.B."/>
            <person name="Xu Y."/>
            <person name="Molnar I."/>
            <person name="Lin M."/>
        </authorList>
    </citation>
    <scope>NUCLEOTIDE SEQUENCE [LARGE SCALE GENOMIC DNA]</scope>
    <source>
        <strain evidence="2 3">ARSEF 6962</strain>
    </source>
</reference>
<evidence type="ECO:0000313" key="3">
    <source>
        <dbReference type="Proteomes" id="UP000076580"/>
    </source>
</evidence>
<dbReference type="AlphaFoldDB" id="A0A151GWP5"/>
<proteinExistence type="predicted"/>
<gene>
    <name evidence="2" type="ORF">DCS_02633</name>
</gene>
<evidence type="ECO:0000256" key="1">
    <source>
        <dbReference type="SAM" id="MobiDB-lite"/>
    </source>
</evidence>
<dbReference type="Proteomes" id="UP000076580">
    <property type="component" value="Chromosome 01"/>
</dbReference>
<accession>A0A151GWP5</accession>